<feature type="compositionally biased region" description="Low complexity" evidence="1">
    <location>
        <begin position="87"/>
        <end position="97"/>
    </location>
</feature>
<dbReference type="AlphaFoldDB" id="A0A813HY66"/>
<feature type="compositionally biased region" description="Basic and acidic residues" evidence="1">
    <location>
        <begin position="77"/>
        <end position="86"/>
    </location>
</feature>
<comment type="caution">
    <text evidence="2">The sequence shown here is derived from an EMBL/GenBank/DDBJ whole genome shotgun (WGS) entry which is preliminary data.</text>
</comment>
<organism evidence="2 3">
    <name type="scientific">Polarella glacialis</name>
    <name type="common">Dinoflagellate</name>
    <dbReference type="NCBI Taxonomy" id="89957"/>
    <lineage>
        <taxon>Eukaryota</taxon>
        <taxon>Sar</taxon>
        <taxon>Alveolata</taxon>
        <taxon>Dinophyceae</taxon>
        <taxon>Suessiales</taxon>
        <taxon>Suessiaceae</taxon>
        <taxon>Polarella</taxon>
    </lineage>
</organism>
<evidence type="ECO:0000256" key="1">
    <source>
        <dbReference type="SAM" id="MobiDB-lite"/>
    </source>
</evidence>
<protein>
    <submittedName>
        <fullName evidence="2">Uncharacterized protein</fullName>
    </submittedName>
</protein>
<sequence>MEDLLSICKECLQELVEIRHHMRAVDSHMLALDKLAELVVALPKTGSSSSGRSLPSSPTEAQPKSLPDSQEAQEAQESSRAEEASRVEASSVQASRSDPFEELLDPSHGPAVIRHNRTFAVPRVPDGGAGWLPPNRPLLASYNYHDMVCETIYMKGSKDMQRAQQYMDSKQQREEERMAWSSDRFRRQRATTKLFADMQETFGEILGKPAAPPWPKEE</sequence>
<dbReference type="EMBL" id="CAJNNV010033302">
    <property type="protein sequence ID" value="CAE8643200.1"/>
    <property type="molecule type" value="Genomic_DNA"/>
</dbReference>
<reference evidence="2" key="1">
    <citation type="submission" date="2021-02" db="EMBL/GenBank/DDBJ databases">
        <authorList>
            <person name="Dougan E. K."/>
            <person name="Rhodes N."/>
            <person name="Thang M."/>
            <person name="Chan C."/>
        </authorList>
    </citation>
    <scope>NUCLEOTIDE SEQUENCE</scope>
</reference>
<proteinExistence type="predicted"/>
<feature type="compositionally biased region" description="Low complexity" evidence="1">
    <location>
        <begin position="46"/>
        <end position="58"/>
    </location>
</feature>
<name>A0A813HY66_POLGL</name>
<keyword evidence="3" id="KW-1185">Reference proteome</keyword>
<evidence type="ECO:0000313" key="3">
    <source>
        <dbReference type="Proteomes" id="UP000654075"/>
    </source>
</evidence>
<feature type="non-terminal residue" evidence="2">
    <location>
        <position position="1"/>
    </location>
</feature>
<gene>
    <name evidence="2" type="ORF">PGLA1383_LOCUS57564</name>
</gene>
<accession>A0A813HY66</accession>
<evidence type="ECO:0000313" key="2">
    <source>
        <dbReference type="EMBL" id="CAE8643200.1"/>
    </source>
</evidence>
<dbReference type="Proteomes" id="UP000654075">
    <property type="component" value="Unassembled WGS sequence"/>
</dbReference>
<feature type="non-terminal residue" evidence="2">
    <location>
        <position position="218"/>
    </location>
</feature>
<feature type="region of interest" description="Disordered" evidence="1">
    <location>
        <begin position="45"/>
        <end position="109"/>
    </location>
</feature>